<dbReference type="OMA" id="IQYRLES"/>
<organism evidence="2 3">
    <name type="scientific">Oryza rufipogon</name>
    <name type="common">Brownbeard rice</name>
    <name type="synonym">Asian wild rice</name>
    <dbReference type="NCBI Taxonomy" id="4529"/>
    <lineage>
        <taxon>Eukaryota</taxon>
        <taxon>Viridiplantae</taxon>
        <taxon>Streptophyta</taxon>
        <taxon>Embryophyta</taxon>
        <taxon>Tracheophyta</taxon>
        <taxon>Spermatophyta</taxon>
        <taxon>Magnoliopsida</taxon>
        <taxon>Liliopsida</taxon>
        <taxon>Poales</taxon>
        <taxon>Poaceae</taxon>
        <taxon>BOP clade</taxon>
        <taxon>Oryzoideae</taxon>
        <taxon>Oryzeae</taxon>
        <taxon>Oryzinae</taxon>
        <taxon>Oryza</taxon>
    </lineage>
</organism>
<keyword evidence="3" id="KW-1185">Reference proteome</keyword>
<sequence length="116" mass="13057">MYQGERSNSNKNKSNNSQKPSGSKQDSSGSQTKDAPFKTPHCPFCEVDGYWQRNCSCFKVWLAKKGIQYRLESSKRGAKPNRVADKLAKEAIMPRSVHSMCACQNRILLTLTEKAL</sequence>
<dbReference type="EnsemblPlants" id="ORUFI01G22520.1">
    <property type="protein sequence ID" value="ORUFI01G22520.1"/>
    <property type="gene ID" value="ORUFI01G22520"/>
</dbReference>
<dbReference type="HOGENOM" id="CLU_169242_0_0_1"/>
<feature type="region of interest" description="Disordered" evidence="1">
    <location>
        <begin position="1"/>
        <end position="39"/>
    </location>
</feature>
<proteinExistence type="predicted"/>
<protein>
    <submittedName>
        <fullName evidence="2">Uncharacterized protein</fullName>
    </submittedName>
</protein>
<name>A0A0E0MY73_ORYRU</name>
<reference evidence="2" key="2">
    <citation type="submission" date="2015-06" db="UniProtKB">
        <authorList>
            <consortium name="EnsemblPlants"/>
        </authorList>
    </citation>
    <scope>IDENTIFICATION</scope>
</reference>
<dbReference type="AlphaFoldDB" id="A0A0E0MY73"/>
<feature type="compositionally biased region" description="Low complexity" evidence="1">
    <location>
        <begin position="7"/>
        <end position="24"/>
    </location>
</feature>
<dbReference type="Proteomes" id="UP000008022">
    <property type="component" value="Unassembled WGS sequence"/>
</dbReference>
<reference evidence="3" key="1">
    <citation type="submission" date="2013-06" db="EMBL/GenBank/DDBJ databases">
        <authorList>
            <person name="Zhao Q."/>
        </authorList>
    </citation>
    <scope>NUCLEOTIDE SEQUENCE</scope>
    <source>
        <strain evidence="3">cv. W1943</strain>
    </source>
</reference>
<evidence type="ECO:0000313" key="3">
    <source>
        <dbReference type="Proteomes" id="UP000008022"/>
    </source>
</evidence>
<evidence type="ECO:0000313" key="2">
    <source>
        <dbReference type="EnsemblPlants" id="ORUFI01G22520.1"/>
    </source>
</evidence>
<accession>A0A0E0MY73</accession>
<evidence type="ECO:0000256" key="1">
    <source>
        <dbReference type="SAM" id="MobiDB-lite"/>
    </source>
</evidence>
<dbReference type="Gramene" id="ORUFI01G22520.1">
    <property type="protein sequence ID" value="ORUFI01G22520.1"/>
    <property type="gene ID" value="ORUFI01G22520"/>
</dbReference>